<comment type="caution">
    <text evidence="2">The sequence shown here is derived from an EMBL/GenBank/DDBJ whole genome shotgun (WGS) entry which is preliminary data.</text>
</comment>
<proteinExistence type="predicted"/>
<dbReference type="Pfam" id="PF06985">
    <property type="entry name" value="HET"/>
    <property type="match status" value="1"/>
</dbReference>
<reference evidence="2 3" key="1">
    <citation type="submission" date="2023-08" db="EMBL/GenBank/DDBJ databases">
        <title>Black Yeasts Isolated from many extreme environments.</title>
        <authorList>
            <person name="Coleine C."/>
            <person name="Stajich J.E."/>
            <person name="Selbmann L."/>
        </authorList>
    </citation>
    <scope>NUCLEOTIDE SEQUENCE [LARGE SCALE GENOMIC DNA]</scope>
    <source>
        <strain evidence="2 3">CCFEE 6328</strain>
    </source>
</reference>
<accession>A0ABR0JJN8</accession>
<dbReference type="InterPro" id="IPR010730">
    <property type="entry name" value="HET"/>
</dbReference>
<dbReference type="EMBL" id="JAVRRF010000005">
    <property type="protein sequence ID" value="KAK5065867.1"/>
    <property type="molecule type" value="Genomic_DNA"/>
</dbReference>
<evidence type="ECO:0000259" key="1">
    <source>
        <dbReference type="Pfam" id="PF06985"/>
    </source>
</evidence>
<sequence>MDRLHWIQGSAIPGVSIPYVCNDRFTFDNGLFWDYPFRCGMTKDPDDISVSSLNLHDKAIDEVAPFLQAWLYFGILHEIFTKLLKTDYEWTDFVRTMETGEVVITTEMLPMYIWCWAAYESAIPPEVNYGARTVSGLMQTCDVVISSLVTDDQRKEGAFAPKKSLVEPARSLGQRVVMSIIVLCETITAAGRQIYDAQPDAYKPRFGVGFPSLLAERLKSAGYCPWQILQLESDSNMDCGTAYTLSRIDRTQLGKDHSRCSANDKCYGYDVDYDTYTTRHVVPHCACVELPCAGDGVSLSISWILDDGGLPLLLLDDTGDDEEAAVRVVYSSLGDKARIPQYVAISHVWSDGLGNQERNALPLCVLRKLQRQVNALFSIAEAPVPFWVDTICVPLDNKLPALQAMFQTYQNASVVLVLDASLESVFIEVPPQERLLRIRVSPWMQRLWTLQEGWVAQELAFQFAEAACRAEAMLKESITAPNPLKLQLNLLMNARKNNASIKKLIRALAVDYRAFPMPDDKMLILRKALEEGIPGYPKGEDIELARLINRRHLIDSVSRGSTTALLNLLDSRSFSVAHKKNPAAIFNILKNRNTSRKEDEMYCIANLLQLPVAPILAVRPDLRMKKLLTMMPQVPAAVIFSHQFKRMEDPGFSWAPKTFMDISAVAYDGLAMGRVTNKGLQISLPGLRIQNPRALTRGVPDGRDNWDGRLVYLALSSDEERFFYMLGIIYPPVHAPTTWADFTGKELRVIVRRTSPDENGRVSDTTDAALVSVISQEDNVCTVKFIITIWMRRLYQKVVETPSQDYYVGEWLDDGVEWCII</sequence>
<name>A0ABR0JJN8_9EURO</name>
<evidence type="ECO:0000313" key="2">
    <source>
        <dbReference type="EMBL" id="KAK5065867.1"/>
    </source>
</evidence>
<organism evidence="2 3">
    <name type="scientific">Exophiala sideris</name>
    <dbReference type="NCBI Taxonomy" id="1016849"/>
    <lineage>
        <taxon>Eukaryota</taxon>
        <taxon>Fungi</taxon>
        <taxon>Dikarya</taxon>
        <taxon>Ascomycota</taxon>
        <taxon>Pezizomycotina</taxon>
        <taxon>Eurotiomycetes</taxon>
        <taxon>Chaetothyriomycetidae</taxon>
        <taxon>Chaetothyriales</taxon>
        <taxon>Herpotrichiellaceae</taxon>
        <taxon>Exophiala</taxon>
    </lineage>
</organism>
<dbReference type="PANTHER" id="PTHR39596">
    <property type="match status" value="1"/>
</dbReference>
<protein>
    <recommendedName>
        <fullName evidence="1">Heterokaryon incompatibility domain-containing protein</fullName>
    </recommendedName>
</protein>
<evidence type="ECO:0000313" key="3">
    <source>
        <dbReference type="Proteomes" id="UP001345691"/>
    </source>
</evidence>
<dbReference type="Proteomes" id="UP001345691">
    <property type="component" value="Unassembled WGS sequence"/>
</dbReference>
<feature type="domain" description="Heterokaryon incompatibility" evidence="1">
    <location>
        <begin position="342"/>
        <end position="418"/>
    </location>
</feature>
<dbReference type="PANTHER" id="PTHR39596:SF2">
    <property type="entry name" value="HET DOMAIN PROTEIN (AFU_ORTHOLOGUE AFUA_1G17550)-RELATED"/>
    <property type="match status" value="1"/>
</dbReference>
<keyword evidence="3" id="KW-1185">Reference proteome</keyword>
<gene>
    <name evidence="2" type="ORF">LTR69_003417</name>
</gene>